<dbReference type="Gene3D" id="3.90.1200.10">
    <property type="match status" value="1"/>
</dbReference>
<feature type="domain" description="CHK kinase-like" evidence="1">
    <location>
        <begin position="118"/>
        <end position="314"/>
    </location>
</feature>
<evidence type="ECO:0000313" key="2">
    <source>
        <dbReference type="EMBL" id="EZA55348.1"/>
    </source>
</evidence>
<name>A0A026WHA6_OOCBI</name>
<dbReference type="Proteomes" id="UP000053097">
    <property type="component" value="Unassembled WGS sequence"/>
</dbReference>
<gene>
    <name evidence="3" type="ORF">DMN91_004502</name>
    <name evidence="2" type="ORF">X777_04802</name>
</gene>
<organism evidence="2 4">
    <name type="scientific">Ooceraea biroi</name>
    <name type="common">Clonal raider ant</name>
    <name type="synonym">Cerapachys biroi</name>
    <dbReference type="NCBI Taxonomy" id="2015173"/>
    <lineage>
        <taxon>Eukaryota</taxon>
        <taxon>Metazoa</taxon>
        <taxon>Ecdysozoa</taxon>
        <taxon>Arthropoda</taxon>
        <taxon>Hexapoda</taxon>
        <taxon>Insecta</taxon>
        <taxon>Pterygota</taxon>
        <taxon>Neoptera</taxon>
        <taxon>Endopterygota</taxon>
        <taxon>Hymenoptera</taxon>
        <taxon>Apocrita</taxon>
        <taxon>Aculeata</taxon>
        <taxon>Formicoidea</taxon>
        <taxon>Formicidae</taxon>
        <taxon>Dorylinae</taxon>
        <taxon>Ooceraea</taxon>
    </lineage>
</organism>
<accession>A0A026WHA6</accession>
<protein>
    <recommendedName>
        <fullName evidence="1">CHK kinase-like domain-containing protein</fullName>
    </recommendedName>
</protein>
<dbReference type="InterPro" id="IPR004119">
    <property type="entry name" value="EcKL"/>
</dbReference>
<reference evidence="3" key="3">
    <citation type="submission" date="2018-07" db="EMBL/GenBank/DDBJ databases">
        <authorList>
            <person name="Mckenzie S.K."/>
            <person name="Kronauer D.J.C."/>
        </authorList>
    </citation>
    <scope>NUCLEOTIDE SEQUENCE</scope>
    <source>
        <strain evidence="3">Clonal line C1</strain>
    </source>
</reference>
<dbReference type="SMART" id="SM00587">
    <property type="entry name" value="CHK"/>
    <property type="match status" value="1"/>
</dbReference>
<dbReference type="Pfam" id="PF02958">
    <property type="entry name" value="EcKL"/>
    <property type="match status" value="1"/>
</dbReference>
<dbReference type="OrthoDB" id="191037at2759"/>
<dbReference type="PANTHER" id="PTHR11012:SF8">
    <property type="entry name" value="JUVENILE HORMONE-INDUCIBLE PROTEIN 26"/>
    <property type="match status" value="1"/>
</dbReference>
<evidence type="ECO:0000313" key="3">
    <source>
        <dbReference type="EMBL" id="RLU22224.1"/>
    </source>
</evidence>
<dbReference type="PANTHER" id="PTHR11012">
    <property type="entry name" value="PROTEIN KINASE-LIKE DOMAIN-CONTAINING"/>
    <property type="match status" value="1"/>
</dbReference>
<dbReference type="InterPro" id="IPR015897">
    <property type="entry name" value="CHK_kinase-like"/>
</dbReference>
<sequence>MSRDEDCDRWIKETMTNVIETLGVNKDDAHYELATSTDIYSSTMHYVTVKFKSKTSSENEEYALILKRPMQIEIIRELFRVDFQFHNEILFYQTYARPGDNFPRCFYTAERPPTDSVLALENVTKSGYHAYPQGYNAPLEYTLAAMREIGRFHGKGYVMKKLQREEFFGIVERIQEGRYDLKMSDNYLRPFFNCMAPRAVEYLRRQGYDPVFCDKTETLLSDAFDRIMLKTVQPQEPLSTLCHGDFTLNNMLFKAEGDGQYRAMLIDFALIIHATPVVDLSTYLCLSCSNEIRKEKFPEIMRAYHDALKEYLQDAGIWDAKKYSYDAIVENYVKGSLFGFVIASFYLVILMGRCTVGPEQLVHIDTTEFAMMCKEAGGDEMSKILADMLLELKDLGCLKHLL</sequence>
<dbReference type="SUPFAM" id="SSF56112">
    <property type="entry name" value="Protein kinase-like (PK-like)"/>
    <property type="match status" value="1"/>
</dbReference>
<dbReference type="InterPro" id="IPR011009">
    <property type="entry name" value="Kinase-like_dom_sf"/>
</dbReference>
<reference evidence="3" key="2">
    <citation type="journal article" date="2018" name="Genome Res.">
        <title>The genomic architecture and molecular evolution of ant odorant receptors.</title>
        <authorList>
            <person name="McKenzie S.K."/>
            <person name="Kronauer D.J.C."/>
        </authorList>
    </citation>
    <scope>NUCLEOTIDE SEQUENCE [LARGE SCALE GENOMIC DNA]</scope>
    <source>
        <strain evidence="3">Clonal line C1</strain>
    </source>
</reference>
<evidence type="ECO:0000259" key="1">
    <source>
        <dbReference type="SMART" id="SM00587"/>
    </source>
</evidence>
<dbReference type="EMBL" id="QOIP01000005">
    <property type="protein sequence ID" value="RLU22224.1"/>
    <property type="molecule type" value="Genomic_DNA"/>
</dbReference>
<dbReference type="Proteomes" id="UP000279307">
    <property type="component" value="Chromosome 5"/>
</dbReference>
<dbReference type="AlphaFoldDB" id="A0A026WHA6"/>
<dbReference type="OMA" id="CHFENIQ"/>
<evidence type="ECO:0000313" key="4">
    <source>
        <dbReference type="Proteomes" id="UP000053097"/>
    </source>
</evidence>
<proteinExistence type="predicted"/>
<reference evidence="2 4" key="1">
    <citation type="journal article" date="2014" name="Curr. Biol.">
        <title>The genome of the clonal raider ant Cerapachys biroi.</title>
        <authorList>
            <person name="Oxley P.R."/>
            <person name="Ji L."/>
            <person name="Fetter-Pruneda I."/>
            <person name="McKenzie S.K."/>
            <person name="Li C."/>
            <person name="Hu H."/>
            <person name="Zhang G."/>
            <person name="Kronauer D.J."/>
        </authorList>
    </citation>
    <scope>NUCLEOTIDE SEQUENCE [LARGE SCALE GENOMIC DNA]</scope>
</reference>
<keyword evidence="4" id="KW-1185">Reference proteome</keyword>
<dbReference type="EMBL" id="KK107211">
    <property type="protein sequence ID" value="EZA55348.1"/>
    <property type="molecule type" value="Genomic_DNA"/>
</dbReference>